<comment type="similarity">
    <text evidence="2">Belongs to the CorA metal ion transporter (MIT) (TC 1.A.35) family.</text>
</comment>
<organism evidence="9 10">
    <name type="scientific">Streptomyces xantholiticus</name>
    <dbReference type="NCBI Taxonomy" id="68285"/>
    <lineage>
        <taxon>Bacteria</taxon>
        <taxon>Bacillati</taxon>
        <taxon>Actinomycetota</taxon>
        <taxon>Actinomycetes</taxon>
        <taxon>Kitasatosporales</taxon>
        <taxon>Streptomycetaceae</taxon>
        <taxon>Streptomyces</taxon>
    </lineage>
</organism>
<dbReference type="Gene3D" id="3.30.460.20">
    <property type="entry name" value="CorA soluble domain-like"/>
    <property type="match status" value="1"/>
</dbReference>
<keyword evidence="6 8" id="KW-1133">Transmembrane helix</keyword>
<dbReference type="Gene3D" id="1.20.58.340">
    <property type="entry name" value="Magnesium transport protein CorA, transmembrane region"/>
    <property type="match status" value="2"/>
</dbReference>
<dbReference type="EMBL" id="JBEPBX010000065">
    <property type="protein sequence ID" value="MER6618510.1"/>
    <property type="molecule type" value="Genomic_DNA"/>
</dbReference>
<evidence type="ECO:0000256" key="6">
    <source>
        <dbReference type="ARBA" id="ARBA00022989"/>
    </source>
</evidence>
<dbReference type="SUPFAM" id="SSF144083">
    <property type="entry name" value="Magnesium transport protein CorA, transmembrane region"/>
    <property type="match status" value="1"/>
</dbReference>
<feature type="transmembrane region" description="Helical" evidence="8">
    <location>
        <begin position="323"/>
        <end position="342"/>
    </location>
</feature>
<evidence type="ECO:0000256" key="5">
    <source>
        <dbReference type="ARBA" id="ARBA00022692"/>
    </source>
</evidence>
<keyword evidence="5 8" id="KW-0812">Transmembrane</keyword>
<dbReference type="Pfam" id="PF01544">
    <property type="entry name" value="CorA"/>
    <property type="match status" value="1"/>
</dbReference>
<comment type="caution">
    <text evidence="9">The sequence shown here is derived from an EMBL/GenBank/DDBJ whole genome shotgun (WGS) entry which is preliminary data.</text>
</comment>
<dbReference type="InterPro" id="IPR002523">
    <property type="entry name" value="MgTranspt_CorA/ZnTranspt_ZntB"/>
</dbReference>
<evidence type="ECO:0000313" key="9">
    <source>
        <dbReference type="EMBL" id="MER6618510.1"/>
    </source>
</evidence>
<reference evidence="9 10" key="1">
    <citation type="submission" date="2024-06" db="EMBL/GenBank/DDBJ databases">
        <title>The Natural Products Discovery Center: Release of the First 8490 Sequenced Strains for Exploring Actinobacteria Biosynthetic Diversity.</title>
        <authorList>
            <person name="Kalkreuter E."/>
            <person name="Kautsar S.A."/>
            <person name="Yang D."/>
            <person name="Bader C.D."/>
            <person name="Teijaro C.N."/>
            <person name="Fluegel L."/>
            <person name="Davis C.M."/>
            <person name="Simpson J.R."/>
            <person name="Lauterbach L."/>
            <person name="Steele A.D."/>
            <person name="Gui C."/>
            <person name="Meng S."/>
            <person name="Li G."/>
            <person name="Viehrig K."/>
            <person name="Ye F."/>
            <person name="Su P."/>
            <person name="Kiefer A.F."/>
            <person name="Nichols A."/>
            <person name="Cepeda A.J."/>
            <person name="Yan W."/>
            <person name="Fan B."/>
            <person name="Jiang Y."/>
            <person name="Adhikari A."/>
            <person name="Zheng C.-J."/>
            <person name="Schuster L."/>
            <person name="Cowan T.M."/>
            <person name="Smanski M.J."/>
            <person name="Chevrette M.G."/>
            <person name="De Carvalho L.P.S."/>
            <person name="Shen B."/>
        </authorList>
    </citation>
    <scope>NUCLEOTIDE SEQUENCE [LARGE SCALE GENOMIC DNA]</scope>
    <source>
        <strain evidence="9 10">NPDC000837</strain>
    </source>
</reference>
<evidence type="ECO:0000256" key="1">
    <source>
        <dbReference type="ARBA" id="ARBA00004651"/>
    </source>
</evidence>
<name>A0ABV1V653_9ACTN</name>
<accession>A0ABV1V653</accession>
<dbReference type="InterPro" id="IPR045861">
    <property type="entry name" value="CorA_cytoplasmic_dom"/>
</dbReference>
<keyword evidence="3" id="KW-0813">Transport</keyword>
<keyword evidence="10" id="KW-1185">Reference proteome</keyword>
<keyword evidence="7 8" id="KW-0472">Membrane</keyword>
<comment type="subcellular location">
    <subcellularLocation>
        <location evidence="1">Cell membrane</location>
        <topology evidence="1">Multi-pass membrane protein</topology>
    </subcellularLocation>
</comment>
<gene>
    <name evidence="9" type="ORF">ABT276_35515</name>
</gene>
<evidence type="ECO:0000256" key="8">
    <source>
        <dbReference type="SAM" id="Phobius"/>
    </source>
</evidence>
<dbReference type="PANTHER" id="PTHR46494:SF1">
    <property type="entry name" value="CORA FAMILY METAL ION TRANSPORTER (EUROFUNG)"/>
    <property type="match status" value="1"/>
</dbReference>
<evidence type="ECO:0000256" key="3">
    <source>
        <dbReference type="ARBA" id="ARBA00022448"/>
    </source>
</evidence>
<feature type="transmembrane region" description="Helical" evidence="8">
    <location>
        <begin position="292"/>
        <end position="311"/>
    </location>
</feature>
<evidence type="ECO:0000256" key="2">
    <source>
        <dbReference type="ARBA" id="ARBA00009765"/>
    </source>
</evidence>
<proteinExistence type="inferred from homology"/>
<evidence type="ECO:0000313" key="10">
    <source>
        <dbReference type="Proteomes" id="UP001445472"/>
    </source>
</evidence>
<keyword evidence="4" id="KW-1003">Cell membrane</keyword>
<sequence>MGDSSGPPGHDRRYRGLRTMLWRRGKEVVEGLPVDEISGHLREKDSLVWVDLCAPSRRALARLASELSLDRRSIEDSLANAERPKATWHTSRTVVTVYATRLRTTEPTVRGPMESRLETSPIISIVLARGFVTVRRDNHFDMEKVLQGWQDRTPLLEHGPKALLHGLLDAVVDAHFDTIQALDDTIEELEDGLFDDMADAHELQRRTYRLRKELVGLRRVVLPMREVVGTVMRHRADNTERSSELDAWYTELYDHVLRASEWTDSLRDMVASVFETNVALQDARLNVIMKKLTGWAGIIAVPTAVTGWFGMNVTYPGINTVSGFLTSTVVIGLLVLVLYLLFKRRNWI</sequence>
<dbReference type="Proteomes" id="UP001445472">
    <property type="component" value="Unassembled WGS sequence"/>
</dbReference>
<evidence type="ECO:0000256" key="4">
    <source>
        <dbReference type="ARBA" id="ARBA00022475"/>
    </source>
</evidence>
<dbReference type="RefSeq" id="WP_351979334.1">
    <property type="nucleotide sequence ID" value="NZ_JBEPBX010000065.1"/>
</dbReference>
<protein>
    <submittedName>
        <fullName evidence="9">Magnesium transporter CorA family protein</fullName>
    </submittedName>
</protein>
<dbReference type="CDD" id="cd12822">
    <property type="entry name" value="TmCorA-like"/>
    <property type="match status" value="1"/>
</dbReference>
<dbReference type="InterPro" id="IPR045863">
    <property type="entry name" value="CorA_TM1_TM2"/>
</dbReference>
<dbReference type="SUPFAM" id="SSF143865">
    <property type="entry name" value="CorA soluble domain-like"/>
    <property type="match status" value="1"/>
</dbReference>
<evidence type="ECO:0000256" key="7">
    <source>
        <dbReference type="ARBA" id="ARBA00023136"/>
    </source>
</evidence>
<dbReference type="PANTHER" id="PTHR46494">
    <property type="entry name" value="CORA FAMILY METAL ION TRANSPORTER (EUROFUNG)"/>
    <property type="match status" value="1"/>
</dbReference>